<dbReference type="PANTHER" id="PTHR31747:SF3">
    <property type="entry name" value="PROTEIN LSD1"/>
    <property type="match status" value="1"/>
</dbReference>
<evidence type="ECO:0000313" key="5">
    <source>
        <dbReference type="EMBL" id="OAY71810.1"/>
    </source>
</evidence>
<dbReference type="InterPro" id="IPR005735">
    <property type="entry name" value="Znf_LSD1"/>
</dbReference>
<dbReference type="GO" id="GO:0005634">
    <property type="term" value="C:nucleus"/>
    <property type="evidence" value="ECO:0007669"/>
    <property type="project" value="UniProtKB-SubCell"/>
</dbReference>
<dbReference type="InterPro" id="IPR040319">
    <property type="entry name" value="LSD1-like"/>
</dbReference>
<dbReference type="Pfam" id="PF06943">
    <property type="entry name" value="zf-LSD1"/>
    <property type="match status" value="3"/>
</dbReference>
<protein>
    <submittedName>
        <fullName evidence="5">Protein LOL3</fullName>
    </submittedName>
</protein>
<dbReference type="NCBIfam" id="TIGR01053">
    <property type="entry name" value="LSD1"/>
    <property type="match status" value="3"/>
</dbReference>
<feature type="domain" description="Zinc finger LSD1-type" evidence="4">
    <location>
        <begin position="137"/>
        <end position="161"/>
    </location>
</feature>
<proteinExistence type="predicted"/>
<accession>A0A199V4M5</accession>
<sequence length="262" mass="27704">MRRGSVSPERAPLPFTSNSHRSLLTLPETKGVGHKRGARNRGGGGGNSESGFPRGVWGMLDSSLRSIARGADSNDSSSRSERGFPSIRFGNTQSQVVCNGCRSMLLYPRGATSVCCALCRTITSVPPPGVETAHLICGGCRTLLMYPHGAATVRCSCCNMINNVRSANSVAHVNCAQCRTTLMYPYGAPSVKCAVCHYVTNTGMTNMMAPASVPQRPNEYPSTSAPPSQGNNVTVVVENPKSVDERGNLVNNVVVGVTVGKK</sequence>
<dbReference type="STRING" id="4615.A0A199V4M5"/>
<evidence type="ECO:0000256" key="2">
    <source>
        <dbReference type="ARBA" id="ARBA00023242"/>
    </source>
</evidence>
<comment type="subcellular location">
    <subcellularLocation>
        <location evidence="1">Nucleus</location>
    </subcellularLocation>
</comment>
<feature type="domain" description="Zinc finger LSD1-type" evidence="4">
    <location>
        <begin position="175"/>
        <end position="199"/>
    </location>
</feature>
<dbReference type="AlphaFoldDB" id="A0A199V4M5"/>
<keyword evidence="2" id="KW-0539">Nucleus</keyword>
<name>A0A199V4M5_ANACO</name>
<evidence type="ECO:0000313" key="6">
    <source>
        <dbReference type="Proteomes" id="UP000092600"/>
    </source>
</evidence>
<comment type="caution">
    <text evidence="5">The sequence shown here is derived from an EMBL/GenBank/DDBJ whole genome shotgun (WGS) entry which is preliminary data.</text>
</comment>
<organism evidence="5 6">
    <name type="scientific">Ananas comosus</name>
    <name type="common">Pineapple</name>
    <name type="synonym">Ananas ananas</name>
    <dbReference type="NCBI Taxonomy" id="4615"/>
    <lineage>
        <taxon>Eukaryota</taxon>
        <taxon>Viridiplantae</taxon>
        <taxon>Streptophyta</taxon>
        <taxon>Embryophyta</taxon>
        <taxon>Tracheophyta</taxon>
        <taxon>Spermatophyta</taxon>
        <taxon>Magnoliopsida</taxon>
        <taxon>Liliopsida</taxon>
        <taxon>Poales</taxon>
        <taxon>Bromeliaceae</taxon>
        <taxon>Bromelioideae</taxon>
        <taxon>Ananas</taxon>
    </lineage>
</organism>
<gene>
    <name evidence="5" type="ORF">ACMD2_00705</name>
</gene>
<feature type="domain" description="Zinc finger LSD1-type" evidence="4">
    <location>
        <begin position="98"/>
        <end position="122"/>
    </location>
</feature>
<evidence type="ECO:0000256" key="3">
    <source>
        <dbReference type="SAM" id="MobiDB-lite"/>
    </source>
</evidence>
<feature type="region of interest" description="Disordered" evidence="3">
    <location>
        <begin position="1"/>
        <end position="53"/>
    </location>
</feature>
<reference evidence="5 6" key="1">
    <citation type="journal article" date="2016" name="DNA Res.">
        <title>The draft genome of MD-2 pineapple using hybrid error correction of long reads.</title>
        <authorList>
            <person name="Redwan R.M."/>
            <person name="Saidin A."/>
            <person name="Kumar S.V."/>
        </authorList>
    </citation>
    <scope>NUCLEOTIDE SEQUENCE [LARGE SCALE GENOMIC DNA]</scope>
    <source>
        <strain evidence="6">cv. MD2</strain>
        <tissue evidence="5">Leaf</tissue>
    </source>
</reference>
<dbReference type="EMBL" id="LSRQ01003333">
    <property type="protein sequence ID" value="OAY71810.1"/>
    <property type="molecule type" value="Genomic_DNA"/>
</dbReference>
<evidence type="ECO:0000256" key="1">
    <source>
        <dbReference type="ARBA" id="ARBA00004123"/>
    </source>
</evidence>
<evidence type="ECO:0000259" key="4">
    <source>
        <dbReference type="Pfam" id="PF06943"/>
    </source>
</evidence>
<dbReference type="Proteomes" id="UP000092600">
    <property type="component" value="Unassembled WGS sequence"/>
</dbReference>
<dbReference type="PANTHER" id="PTHR31747">
    <property type="entry name" value="PROTEIN LSD1"/>
    <property type="match status" value="1"/>
</dbReference>